<evidence type="ECO:0000256" key="1">
    <source>
        <dbReference type="SAM" id="MobiDB-lite"/>
    </source>
</evidence>
<protein>
    <submittedName>
        <fullName evidence="3">DUF2802 domain-containing protein</fullName>
    </submittedName>
</protein>
<keyword evidence="2" id="KW-0472">Membrane</keyword>
<reference evidence="3 4" key="1">
    <citation type="submission" date="2023-01" db="EMBL/GenBank/DDBJ databases">
        <title>Novel species of the genus Vogesella isolated from rivers.</title>
        <authorList>
            <person name="Lu H."/>
        </authorList>
    </citation>
    <scope>NUCLEOTIDE SEQUENCE [LARGE SCALE GENOMIC DNA]</scope>
    <source>
        <strain evidence="3 4">DC21W</strain>
    </source>
</reference>
<comment type="caution">
    <text evidence="3">The sequence shown here is derived from an EMBL/GenBank/DDBJ whole genome shotgun (WGS) entry which is preliminary data.</text>
</comment>
<dbReference type="Proteomes" id="UP001219956">
    <property type="component" value="Unassembled WGS sequence"/>
</dbReference>
<keyword evidence="4" id="KW-1185">Reference proteome</keyword>
<dbReference type="InterPro" id="IPR021244">
    <property type="entry name" value="DUF2802"/>
</dbReference>
<dbReference type="EMBL" id="JAQQLF010000007">
    <property type="protein sequence ID" value="MDC7716849.1"/>
    <property type="molecule type" value="Genomic_DNA"/>
</dbReference>
<proteinExistence type="predicted"/>
<feature type="region of interest" description="Disordered" evidence="1">
    <location>
        <begin position="60"/>
        <end position="85"/>
    </location>
</feature>
<dbReference type="RefSeq" id="WP_272751232.1">
    <property type="nucleotide sequence ID" value="NZ_JAQQLF010000007.1"/>
</dbReference>
<evidence type="ECO:0000313" key="4">
    <source>
        <dbReference type="Proteomes" id="UP001219956"/>
    </source>
</evidence>
<keyword evidence="2" id="KW-1133">Transmembrane helix</keyword>
<keyword evidence="2" id="KW-0812">Transmembrane</keyword>
<accession>A0ABT5IW97</accession>
<evidence type="ECO:0000313" key="3">
    <source>
        <dbReference type="EMBL" id="MDC7716849.1"/>
    </source>
</evidence>
<gene>
    <name evidence="3" type="ORF">PQU95_06415</name>
</gene>
<organism evidence="3 4">
    <name type="scientific">Vogesella aquatica</name>
    <dbReference type="NCBI Taxonomy" id="2984206"/>
    <lineage>
        <taxon>Bacteria</taxon>
        <taxon>Pseudomonadati</taxon>
        <taxon>Pseudomonadota</taxon>
        <taxon>Betaproteobacteria</taxon>
        <taxon>Neisseriales</taxon>
        <taxon>Chromobacteriaceae</taxon>
        <taxon>Vogesella</taxon>
    </lineage>
</organism>
<dbReference type="Pfam" id="PF10975">
    <property type="entry name" value="DUF2802"/>
    <property type="match status" value="1"/>
</dbReference>
<evidence type="ECO:0000256" key="2">
    <source>
        <dbReference type="SAM" id="Phobius"/>
    </source>
</evidence>
<feature type="transmembrane region" description="Helical" evidence="2">
    <location>
        <begin position="6"/>
        <end position="23"/>
    </location>
</feature>
<name>A0ABT5IW97_9NEIS</name>
<sequence>MNTTDWLLFLIVVLQSGIVFWLWRRIDMMESERRVEASTFDHLQRQISALQRTVQELPSAPRADTIVATPPIRPQPRQQPLATTEGASPYNQAIELFKRGFSTADVAERCGISRSEAELILSLYRNSPTA</sequence>